<gene>
    <name evidence="1" type="ORF">NDU88_006928</name>
</gene>
<comment type="caution">
    <text evidence="1">The sequence shown here is derived from an EMBL/GenBank/DDBJ whole genome shotgun (WGS) entry which is preliminary data.</text>
</comment>
<proteinExistence type="predicted"/>
<dbReference type="EMBL" id="JANPWB010000013">
    <property type="protein sequence ID" value="KAJ1109568.1"/>
    <property type="molecule type" value="Genomic_DNA"/>
</dbReference>
<accession>A0AAV7N0M4</accession>
<organism evidence="1 2">
    <name type="scientific">Pleurodeles waltl</name>
    <name type="common">Iberian ribbed newt</name>
    <dbReference type="NCBI Taxonomy" id="8319"/>
    <lineage>
        <taxon>Eukaryota</taxon>
        <taxon>Metazoa</taxon>
        <taxon>Chordata</taxon>
        <taxon>Craniata</taxon>
        <taxon>Vertebrata</taxon>
        <taxon>Euteleostomi</taxon>
        <taxon>Amphibia</taxon>
        <taxon>Batrachia</taxon>
        <taxon>Caudata</taxon>
        <taxon>Salamandroidea</taxon>
        <taxon>Salamandridae</taxon>
        <taxon>Pleurodelinae</taxon>
        <taxon>Pleurodeles</taxon>
    </lineage>
</organism>
<reference evidence="1" key="1">
    <citation type="journal article" date="2022" name="bioRxiv">
        <title>Sequencing and chromosome-scale assembly of the giantPleurodeles waltlgenome.</title>
        <authorList>
            <person name="Brown T."/>
            <person name="Elewa A."/>
            <person name="Iarovenko S."/>
            <person name="Subramanian E."/>
            <person name="Araus A.J."/>
            <person name="Petzold A."/>
            <person name="Susuki M."/>
            <person name="Suzuki K.-i.T."/>
            <person name="Hayashi T."/>
            <person name="Toyoda A."/>
            <person name="Oliveira C."/>
            <person name="Osipova E."/>
            <person name="Leigh N.D."/>
            <person name="Simon A."/>
            <person name="Yun M.H."/>
        </authorList>
    </citation>
    <scope>NUCLEOTIDE SEQUENCE</scope>
    <source>
        <strain evidence="1">20211129_DDA</strain>
        <tissue evidence="1">Liver</tissue>
    </source>
</reference>
<keyword evidence="2" id="KW-1185">Reference proteome</keyword>
<sequence length="153" mass="16462">MASLTSRCCILARHSRELCVSKLGSVLRLGDEDDRIEVSSVFLALSCQGLSYLSHKAEGSSCHCSAASLWLVRPVPTTIHFHQLSSAEQLQLLERASSTSQNQEVGHWAAKPHHPEVGEPYEEAAGKEPALGLRGTRPADSTGCEPLVLICTG</sequence>
<dbReference type="AlphaFoldDB" id="A0AAV7N0M4"/>
<name>A0AAV7N0M4_PLEWA</name>
<protein>
    <submittedName>
        <fullName evidence="1">Uncharacterized protein</fullName>
    </submittedName>
</protein>
<evidence type="ECO:0000313" key="2">
    <source>
        <dbReference type="Proteomes" id="UP001066276"/>
    </source>
</evidence>
<dbReference type="Proteomes" id="UP001066276">
    <property type="component" value="Chromosome 9"/>
</dbReference>
<evidence type="ECO:0000313" key="1">
    <source>
        <dbReference type="EMBL" id="KAJ1109568.1"/>
    </source>
</evidence>